<dbReference type="GeneID" id="48276788"/>
<keyword evidence="1" id="KW-0812">Transmembrane</keyword>
<dbReference type="EMBL" id="UFSZ01000001">
    <property type="protein sequence ID" value="SUV17364.1"/>
    <property type="molecule type" value="Genomic_DNA"/>
</dbReference>
<dbReference type="AlphaFoldDB" id="A0A2S0K0I0"/>
<feature type="transmembrane region" description="Helical" evidence="1">
    <location>
        <begin position="7"/>
        <end position="25"/>
    </location>
</feature>
<evidence type="ECO:0000256" key="1">
    <source>
        <dbReference type="SAM" id="Phobius"/>
    </source>
</evidence>
<protein>
    <submittedName>
        <fullName evidence="3">Lipoprotein</fullName>
    </submittedName>
</protein>
<dbReference type="Proteomes" id="UP000238825">
    <property type="component" value="Chromosome"/>
</dbReference>
<dbReference type="RefSeq" id="WP_024364133.1">
    <property type="nucleotide sequence ID" value="NZ_BJNS01000043.1"/>
</dbReference>
<evidence type="ECO:0000313" key="3">
    <source>
        <dbReference type="EMBL" id="SUV17364.1"/>
    </source>
</evidence>
<organism evidence="2 4">
    <name type="scientific">Lysinibacillus sphaericus</name>
    <name type="common">Bacillus sphaericus</name>
    <dbReference type="NCBI Taxonomy" id="1421"/>
    <lineage>
        <taxon>Bacteria</taxon>
        <taxon>Bacillati</taxon>
        <taxon>Bacillota</taxon>
        <taxon>Bacilli</taxon>
        <taxon>Bacillales</taxon>
        <taxon>Bacillaceae</taxon>
        <taxon>Lysinibacillus</taxon>
    </lineage>
</organism>
<dbReference type="Proteomes" id="UP000255295">
    <property type="component" value="Unassembled WGS sequence"/>
</dbReference>
<evidence type="ECO:0000313" key="5">
    <source>
        <dbReference type="Proteomes" id="UP000255295"/>
    </source>
</evidence>
<reference evidence="3 5" key="2">
    <citation type="submission" date="2018-06" db="EMBL/GenBank/DDBJ databases">
        <authorList>
            <consortium name="Pathogen Informatics"/>
            <person name="Doyle S."/>
        </authorList>
    </citation>
    <scope>NUCLEOTIDE SEQUENCE [LARGE SCALE GENOMIC DNA]</scope>
    <source>
        <strain evidence="3 5">NCTC10338</strain>
    </source>
</reference>
<keyword evidence="1" id="KW-1133">Transmembrane helix</keyword>
<keyword evidence="1" id="KW-0472">Membrane</keyword>
<feature type="transmembrane region" description="Helical" evidence="1">
    <location>
        <begin position="31"/>
        <end position="53"/>
    </location>
</feature>
<keyword evidence="3" id="KW-0449">Lipoprotein</keyword>
<sequence>MSKIPISLKLMIGIGIIIMLTSLYFLQDHPYYQWIRWTGNILFIAGIVLIPFAKEPNKSNVKTR</sequence>
<reference evidence="2 4" key="1">
    <citation type="submission" date="2017-03" db="EMBL/GenBank/DDBJ databases">
        <title>The whole genome sequencing and assembly of Lysinibacillus sphaericus DSM 28T strain.</title>
        <authorList>
            <person name="Lee Y.-J."/>
            <person name="Yi H."/>
            <person name="Bahn Y.-S."/>
            <person name="Kim J.F."/>
            <person name="Lee D.-W."/>
        </authorList>
    </citation>
    <scope>NUCLEOTIDE SEQUENCE [LARGE SCALE GENOMIC DNA]</scope>
    <source>
        <strain evidence="2 4">DSM 28</strain>
    </source>
</reference>
<evidence type="ECO:0000313" key="4">
    <source>
        <dbReference type="Proteomes" id="UP000238825"/>
    </source>
</evidence>
<gene>
    <name evidence="2" type="ORF">LS41612_11315</name>
    <name evidence="3" type="ORF">NCTC10338_02463</name>
</gene>
<dbReference type="EMBL" id="CP019980">
    <property type="protein sequence ID" value="AVK96809.1"/>
    <property type="molecule type" value="Genomic_DNA"/>
</dbReference>
<proteinExistence type="predicted"/>
<evidence type="ECO:0000313" key="2">
    <source>
        <dbReference type="EMBL" id="AVK96809.1"/>
    </source>
</evidence>
<accession>A0A2S0K0I0</accession>
<name>A0A2S0K0I0_LYSSH</name>